<reference evidence="3 4" key="1">
    <citation type="submission" date="2019-06" db="EMBL/GenBank/DDBJ databases">
        <title>Sequencing the genomes of 1000 actinobacteria strains.</title>
        <authorList>
            <person name="Klenk H.-P."/>
        </authorList>
    </citation>
    <scope>NUCLEOTIDE SEQUENCE [LARGE SCALE GENOMIC DNA]</scope>
    <source>
        <strain evidence="3 4">DSM 45043</strain>
    </source>
</reference>
<dbReference type="OrthoDB" id="3190266at2"/>
<dbReference type="PANTHER" id="PTHR33744">
    <property type="entry name" value="CARBOHYDRATE DIACID REGULATOR"/>
    <property type="match status" value="1"/>
</dbReference>
<evidence type="ECO:0000313" key="4">
    <source>
        <dbReference type="Proteomes" id="UP000316706"/>
    </source>
</evidence>
<gene>
    <name evidence="3" type="ORF">FHX41_4736</name>
</gene>
<dbReference type="Pfam" id="PF13556">
    <property type="entry name" value="HTH_30"/>
    <property type="match status" value="1"/>
</dbReference>
<keyword evidence="4" id="KW-1185">Reference proteome</keyword>
<sequence length="552" mass="58481">MISLTDLVESLGPGLLRMVEHGRDEDGHGGQVHDVVLAEPGEAAGQPGEIVLGVGVTGAADAAALLERAAAAGADGVVLKAPLTDDPEVAETARRLGTALIELQPDTSWTHVVWLVRGAIDRAYAPLPGPPGARGVHNDLYAIADTAAEIAGAPVTIEDARSRVLAYSGRQDSTDPARVSTIVGRRVPSQVIAHLRASGVFRRLARSSEPVLVPEGPDGMLPRLVVPVRAGGEWLGSIWVVARTPIPPDRVQRLTDLASVLALHLLRLRAEAGVARRVSADRLRAALRDGARIAAPAPPWRVVALGARPGPGDAEPGGAGGGDAEPDGAGAGNGDRGDIRQRLDLWDAITYRFGWHRPLLVDLDGGLFAVVTDPPRPRAEAEPGSLPWLRHVLSRVRSHDRALYAAAGGLARSHGELPRSRREAAELGALVASGRLDPGLTLLEDAWDSVVVERARRAARVGEGLLGGPLPGLRAHDERHGTAFLETLAAWLDHFGDPKGTAQALGVHPNTLRHRLRRMSEVTDLDLASPRTRLALRLQLSALRHPDDARNE</sequence>
<accession>A0A543IK67</accession>
<dbReference type="Gene3D" id="1.10.10.2840">
    <property type="entry name" value="PucR C-terminal helix-turn-helix domain"/>
    <property type="match status" value="1"/>
</dbReference>
<dbReference type="EMBL" id="VFPO01000001">
    <property type="protein sequence ID" value="TQM70986.1"/>
    <property type="molecule type" value="Genomic_DNA"/>
</dbReference>
<feature type="compositionally biased region" description="Gly residues" evidence="1">
    <location>
        <begin position="315"/>
        <end position="334"/>
    </location>
</feature>
<name>A0A543IK67_9ACTN</name>
<dbReference type="InterPro" id="IPR051448">
    <property type="entry name" value="CdaR-like_regulators"/>
</dbReference>
<dbReference type="InterPro" id="IPR042070">
    <property type="entry name" value="PucR_C-HTH_sf"/>
</dbReference>
<dbReference type="AlphaFoldDB" id="A0A543IK67"/>
<feature type="domain" description="PucR C-terminal helix-turn-helix" evidence="2">
    <location>
        <begin position="485"/>
        <end position="541"/>
    </location>
</feature>
<comment type="caution">
    <text evidence="3">The sequence shown here is derived from an EMBL/GenBank/DDBJ whole genome shotgun (WGS) entry which is preliminary data.</text>
</comment>
<dbReference type="RefSeq" id="WP_141972220.1">
    <property type="nucleotide sequence ID" value="NZ_VFPO01000001.1"/>
</dbReference>
<keyword evidence="3" id="KW-0238">DNA-binding</keyword>
<dbReference type="GO" id="GO:0003677">
    <property type="term" value="F:DNA binding"/>
    <property type="evidence" value="ECO:0007669"/>
    <property type="project" value="UniProtKB-KW"/>
</dbReference>
<evidence type="ECO:0000256" key="1">
    <source>
        <dbReference type="SAM" id="MobiDB-lite"/>
    </source>
</evidence>
<dbReference type="Proteomes" id="UP000316706">
    <property type="component" value="Unassembled WGS sequence"/>
</dbReference>
<dbReference type="PANTHER" id="PTHR33744:SF17">
    <property type="entry name" value="CONSERVED PROTEIN"/>
    <property type="match status" value="1"/>
</dbReference>
<organism evidence="3 4">
    <name type="scientific">Actinomadura hallensis</name>
    <dbReference type="NCBI Taxonomy" id="337895"/>
    <lineage>
        <taxon>Bacteria</taxon>
        <taxon>Bacillati</taxon>
        <taxon>Actinomycetota</taxon>
        <taxon>Actinomycetes</taxon>
        <taxon>Streptosporangiales</taxon>
        <taxon>Thermomonosporaceae</taxon>
        <taxon>Actinomadura</taxon>
    </lineage>
</organism>
<feature type="region of interest" description="Disordered" evidence="1">
    <location>
        <begin position="306"/>
        <end position="336"/>
    </location>
</feature>
<protein>
    <submittedName>
        <fullName evidence="3">DNA-binding PucR family transcriptional regulator</fullName>
    </submittedName>
</protein>
<dbReference type="InterPro" id="IPR025736">
    <property type="entry name" value="PucR_C-HTH_dom"/>
</dbReference>
<evidence type="ECO:0000313" key="3">
    <source>
        <dbReference type="EMBL" id="TQM70986.1"/>
    </source>
</evidence>
<proteinExistence type="predicted"/>
<evidence type="ECO:0000259" key="2">
    <source>
        <dbReference type="Pfam" id="PF13556"/>
    </source>
</evidence>